<reference evidence="1 2" key="1">
    <citation type="submission" date="2020-04" db="EMBL/GenBank/DDBJ databases">
        <authorList>
            <person name="De Canck E."/>
        </authorList>
    </citation>
    <scope>NUCLEOTIDE SEQUENCE [LARGE SCALE GENOMIC DNA]</scope>
    <source>
        <strain evidence="1 2">LMG 27177</strain>
    </source>
</reference>
<proteinExistence type="predicted"/>
<protein>
    <submittedName>
        <fullName evidence="1">Uncharacterized protein</fullName>
    </submittedName>
</protein>
<evidence type="ECO:0000313" key="2">
    <source>
        <dbReference type="Proteomes" id="UP000494252"/>
    </source>
</evidence>
<organism evidence="1 2">
    <name type="scientific">Paraburkholderia fynbosensis</name>
    <dbReference type="NCBI Taxonomy" id="1200993"/>
    <lineage>
        <taxon>Bacteria</taxon>
        <taxon>Pseudomonadati</taxon>
        <taxon>Pseudomonadota</taxon>
        <taxon>Betaproteobacteria</taxon>
        <taxon>Burkholderiales</taxon>
        <taxon>Burkholderiaceae</taxon>
        <taxon>Paraburkholderia</taxon>
    </lineage>
</organism>
<dbReference type="Proteomes" id="UP000494252">
    <property type="component" value="Unassembled WGS sequence"/>
</dbReference>
<name>A0A6J5GVY2_9BURK</name>
<accession>A0A6J5GVY2</accession>
<sequence>MHKKSMDHGRSDIGELERAVNTLVHRPGLIRREYWRSEVERPLGRTDITARDRQRLLALHDLLGHVMEEGCAHPN</sequence>
<keyword evidence="2" id="KW-1185">Reference proteome</keyword>
<evidence type="ECO:0000313" key="1">
    <source>
        <dbReference type="EMBL" id="CAB3807251.1"/>
    </source>
</evidence>
<dbReference type="RefSeq" id="WP_175165381.1">
    <property type="nucleotide sequence ID" value="NZ_CADIKI010000024.1"/>
</dbReference>
<dbReference type="AlphaFoldDB" id="A0A6J5GVY2"/>
<dbReference type="EMBL" id="CADIKI010000024">
    <property type="protein sequence ID" value="CAB3807251.1"/>
    <property type="molecule type" value="Genomic_DNA"/>
</dbReference>
<gene>
    <name evidence="1" type="ORF">LMG27177_06291</name>
</gene>